<evidence type="ECO:0000313" key="4">
    <source>
        <dbReference type="Proteomes" id="UP000012589"/>
    </source>
</evidence>
<dbReference type="GO" id="GO:0005886">
    <property type="term" value="C:plasma membrane"/>
    <property type="evidence" value="ECO:0007669"/>
    <property type="project" value="TreeGrafter"/>
</dbReference>
<evidence type="ECO:0000259" key="2">
    <source>
        <dbReference type="Pfam" id="PF13575"/>
    </source>
</evidence>
<dbReference type="OrthoDB" id="9148343at2"/>
<keyword evidence="1" id="KW-0479">Metal-binding</keyword>
<feature type="binding site" evidence="1">
    <location>
        <position position="881"/>
    </location>
    <ligand>
        <name>Zn(2+)</name>
        <dbReference type="ChEBI" id="CHEBI:29105"/>
    </ligand>
</feature>
<dbReference type="GO" id="GO:0046872">
    <property type="term" value="F:metal ion binding"/>
    <property type="evidence" value="ECO:0007669"/>
    <property type="project" value="UniProtKB-KW"/>
</dbReference>
<dbReference type="NCBIfam" id="TIGR03897">
    <property type="entry name" value="lanti_2_LanM"/>
    <property type="match status" value="1"/>
</dbReference>
<dbReference type="SMART" id="SM01260">
    <property type="entry name" value="LANC_like"/>
    <property type="match status" value="1"/>
</dbReference>
<protein>
    <submittedName>
        <fullName evidence="3">Type 2 lantibiotic biosynthesis protein LanM</fullName>
    </submittedName>
</protein>
<organism evidence="3 4">
    <name type="scientific">Eubacterium plexicaudatum ASF492</name>
    <dbReference type="NCBI Taxonomy" id="1235802"/>
    <lineage>
        <taxon>Bacteria</taxon>
        <taxon>Bacillati</taxon>
        <taxon>Bacillota</taxon>
        <taxon>Clostridia</taxon>
        <taxon>Eubacteriales</taxon>
        <taxon>Eubacteriaceae</taxon>
        <taxon>Eubacterium</taxon>
    </lineage>
</organism>
<keyword evidence="1" id="KW-0862">Zinc</keyword>
<feature type="binding site" evidence="1">
    <location>
        <position position="926"/>
    </location>
    <ligand>
        <name>Zn(2+)</name>
        <dbReference type="ChEBI" id="CHEBI:29105"/>
    </ligand>
</feature>
<evidence type="ECO:0000313" key="3">
    <source>
        <dbReference type="EMBL" id="EMZ23841.1"/>
    </source>
</evidence>
<dbReference type="PIRSF" id="PIRSF037228">
    <property type="entry name" value="Lant_mod_RumM"/>
    <property type="match status" value="1"/>
</dbReference>
<dbReference type="CDD" id="cd04792">
    <property type="entry name" value="LanM-like"/>
    <property type="match status" value="1"/>
</dbReference>
<sequence length="1009" mass="117354">MKRILAYATSVRERASLLSARYDEKVMHDHLSKWLSRKSLCTEELFDMSLHVKGMTREKFNLAIKPLEESDIDFLAEETKGNFWYQKAAEIFDDDSIYRDTPAVIDFSYALRPFLYYMRNKMQEVIVSDFSISGNDAFLIHLAEEFLRTASKTLVYDLHEQKQKCEFKGETSEERFIYYMKKRFGSKPAMLEFYEDYPVLFRLLTERVLFHIDNYKAFIDGIQQSLPEFKTEFSLFPPYKLSDISVGAGDSHAKGKTVILFDMNGQRFAFKYKDLEIGERFQHFLSYLEKQTGKKFYKIKRIRKEKYCIEEFVSNEECKSEDEIRTFYHRFGEYVALGYLLCGNDFHYENVIAHGEFPVLIDVETLIQNESPIKRSDNPYVQLSVRKYGSVLSTALLPFKAYENRIEPLAEGAPKRRGINISAFDGSKQKSPYKGLSLVHENTDEVKFAYTEYELSGSNNIPIFDGKAVNAKQYKPEVVKGFDEICRYFMEHADEITLIIENIFSDVVVRNVIKTTQKYMDMLGYGYHPKCMKDYIEREKLFDNLWAFEYKNKAAILPEIKDLLADDVPIFFNNTSSRDLITSDYSIISNYYEGTAIERVKKTIQNFDEKEYAYQKLRLELSLGVHKMQKEVIPIGDSIDEALKDIVNLVYSRAKFDTEKKFVAFEDFLYELDGTLDYDALQIEFYDGLSGIYLFILYYTKIYSDEKAQTLKSALEKSLFKMPKKKDKNPVISAYDGKYSVLYPLYHKYKLEKKEEDLLLAENLLADLANEIDHTVKADWVNGVSGLIQVLLNYYELTKRQHFLEKAELLSTVWDKEEVKLCGFAHGFSGMIYASYSLFCITGNEKHRDRVKKYLKLENRFFDGRVWKDLREGKNAVSYWCHGTIGIGLSRLYLLKCGFDDAQVRKDLFSCLDNVLNAEMKEAGICHGNMGRFLFLKEVQKLEIVPEMIQRKIDILRSKMFQDIFHKGVEINAFDGKCVLGLMTGLTGIGYGLLKETDPSVPNILGLDK</sequence>
<feature type="binding site" evidence="1">
    <location>
        <position position="927"/>
    </location>
    <ligand>
        <name>Zn(2+)</name>
        <dbReference type="ChEBI" id="CHEBI:29105"/>
    </ligand>
</feature>
<accession>N2A6H7</accession>
<dbReference type="PANTHER" id="PTHR12736">
    <property type="entry name" value="LANC-LIKE PROTEIN"/>
    <property type="match status" value="1"/>
</dbReference>
<dbReference type="SUPFAM" id="SSF158745">
    <property type="entry name" value="LanC-like"/>
    <property type="match status" value="1"/>
</dbReference>
<dbReference type="InterPro" id="IPR007822">
    <property type="entry name" value="LANC-like"/>
</dbReference>
<dbReference type="Gene3D" id="1.50.10.20">
    <property type="match status" value="1"/>
</dbReference>
<gene>
    <name evidence="3" type="ORF">C823_03468</name>
</gene>
<dbReference type="PANTHER" id="PTHR12736:SF7">
    <property type="entry name" value="LANC-LIKE PROTEIN 3"/>
    <property type="match status" value="1"/>
</dbReference>
<dbReference type="Pfam" id="PF05147">
    <property type="entry name" value="LANC_like"/>
    <property type="match status" value="1"/>
</dbReference>
<proteinExistence type="predicted"/>
<dbReference type="Pfam" id="PF13575">
    <property type="entry name" value="DUF4135"/>
    <property type="match status" value="1"/>
</dbReference>
<reference evidence="3 4" key="1">
    <citation type="journal article" date="2014" name="Genome Announc.">
        <title>Draft genome sequences of the altered schaedler flora, a defined bacterial community from gnotobiotic mice.</title>
        <authorList>
            <person name="Wannemuehler M.J."/>
            <person name="Overstreet A.M."/>
            <person name="Ward D.V."/>
            <person name="Phillips G.J."/>
        </authorList>
    </citation>
    <scope>NUCLEOTIDE SEQUENCE [LARGE SCALE GENOMIC DNA]</scope>
    <source>
        <strain evidence="3 4">ASF492</strain>
    </source>
</reference>
<dbReference type="InterPro" id="IPR017146">
    <property type="entry name" value="Lanti_2_LanM"/>
</dbReference>
<dbReference type="STRING" id="1235802.C823_03468"/>
<comment type="caution">
    <text evidence="3">The sequence shown here is derived from an EMBL/GenBank/DDBJ whole genome shotgun (WGS) entry which is preliminary data.</text>
</comment>
<feature type="domain" description="Lantibiotic biosynthesis protein dehydration" evidence="2">
    <location>
        <begin position="197"/>
        <end position="572"/>
    </location>
</feature>
<dbReference type="eggNOG" id="COG4403">
    <property type="taxonomic scope" value="Bacteria"/>
</dbReference>
<dbReference type="AlphaFoldDB" id="N2A6H7"/>
<name>N2A6H7_9FIRM</name>
<dbReference type="PRINTS" id="PR01950">
    <property type="entry name" value="LANCSUPER"/>
</dbReference>
<evidence type="ECO:0000256" key="1">
    <source>
        <dbReference type="PIRSR" id="PIRSR607822-1"/>
    </source>
</evidence>
<dbReference type="InterPro" id="IPR025410">
    <property type="entry name" value="Lant_dehyd"/>
</dbReference>
<dbReference type="GO" id="GO:0031179">
    <property type="term" value="P:peptide modification"/>
    <property type="evidence" value="ECO:0007669"/>
    <property type="project" value="InterPro"/>
</dbReference>
<dbReference type="HOGENOM" id="CLU_009398_1_1_9"/>
<dbReference type="PATRIC" id="fig|1235802.3.peg.3652"/>
<keyword evidence="4" id="KW-1185">Reference proteome</keyword>
<dbReference type="Proteomes" id="UP000012589">
    <property type="component" value="Unassembled WGS sequence"/>
</dbReference>
<dbReference type="EMBL" id="AQFT01000101">
    <property type="protein sequence ID" value="EMZ23841.1"/>
    <property type="molecule type" value="Genomic_DNA"/>
</dbReference>